<dbReference type="EC" id="2.3.1.-" evidence="3"/>
<accession>A0A9D1Y9M2</accession>
<dbReference type="InterPro" id="IPR016181">
    <property type="entry name" value="Acyl_CoA_acyltransferase"/>
</dbReference>
<dbReference type="InterPro" id="IPR013078">
    <property type="entry name" value="His_Pase_superF_clade-1"/>
</dbReference>
<reference evidence="3" key="1">
    <citation type="journal article" date="2021" name="PeerJ">
        <title>Extensive microbial diversity within the chicken gut microbiome revealed by metagenomics and culture.</title>
        <authorList>
            <person name="Gilroy R."/>
            <person name="Ravi A."/>
            <person name="Getino M."/>
            <person name="Pursley I."/>
            <person name="Horton D.L."/>
            <person name="Alikhan N.F."/>
            <person name="Baker D."/>
            <person name="Gharbi K."/>
            <person name="Hall N."/>
            <person name="Watson M."/>
            <person name="Adriaenssens E.M."/>
            <person name="Foster-Nyarko E."/>
            <person name="Jarju S."/>
            <person name="Secka A."/>
            <person name="Antonio M."/>
            <person name="Oren A."/>
            <person name="Chaudhuri R.R."/>
            <person name="La Ragione R."/>
            <person name="Hildebrand F."/>
            <person name="Pallen M.J."/>
        </authorList>
    </citation>
    <scope>NUCLEOTIDE SEQUENCE</scope>
    <source>
        <strain evidence="3">ChiBcec16_6824</strain>
    </source>
</reference>
<feature type="binding site" evidence="1">
    <location>
        <begin position="8"/>
        <end position="15"/>
    </location>
    <ligand>
        <name>substrate</name>
    </ligand>
</feature>
<sequence length="392" mass="44636">MTTLYIIRHAEAEGNLYRRIHGWYNSLITEQGYRQIAALAQRFRDVPIDAVYSSDLFRTMTTAQAIYPSHHLELHTRSDLREISMGVWEDRTWGEAARFDAQNYARYSGCDPNWKNQGGESRQEAGARIRRAVLDIASHHPEQTVAVVCHGDIIRCLQAEVLGVPIPEMKTLGHCDNTGVMCLRVSGEQMEVVFRNDNSHLPEKLSTLAKQQWWRQGGTSPADANFWFRPLEEGERSFYTGLHRETWQGLYGHEPEYDANAFFDAALARGRHNRRAVSVSMLGEIPAGVVELDLEQDEGERAGHIRFLALAPEYRGKGLAPQLLGQAVSTLRPLGREWVRLLCAPENEKAQRFYARHGFHPIGQRPGHRGRLDQLEKYIGYHTRAVDRIALT</sequence>
<dbReference type="CDD" id="cd07067">
    <property type="entry name" value="HP_PGM_like"/>
    <property type="match status" value="1"/>
</dbReference>
<dbReference type="CDD" id="cd04301">
    <property type="entry name" value="NAT_SF"/>
    <property type="match status" value="1"/>
</dbReference>
<dbReference type="SUPFAM" id="SSF55729">
    <property type="entry name" value="Acyl-CoA N-acyltransferases (Nat)"/>
    <property type="match status" value="1"/>
</dbReference>
<reference evidence="3" key="2">
    <citation type="submission" date="2021-04" db="EMBL/GenBank/DDBJ databases">
        <authorList>
            <person name="Gilroy R."/>
        </authorList>
    </citation>
    <scope>NUCLEOTIDE SEQUENCE</scope>
    <source>
        <strain evidence="3">ChiBcec16_6824</strain>
    </source>
</reference>
<evidence type="ECO:0000259" key="2">
    <source>
        <dbReference type="PROSITE" id="PS51186"/>
    </source>
</evidence>
<dbReference type="GO" id="GO:0016747">
    <property type="term" value="F:acyltransferase activity, transferring groups other than amino-acyl groups"/>
    <property type="evidence" value="ECO:0007669"/>
    <property type="project" value="InterPro"/>
</dbReference>
<evidence type="ECO:0000313" key="3">
    <source>
        <dbReference type="EMBL" id="HIY22044.1"/>
    </source>
</evidence>
<dbReference type="SMART" id="SM00855">
    <property type="entry name" value="PGAM"/>
    <property type="match status" value="1"/>
</dbReference>
<comment type="caution">
    <text evidence="3">The sequence shown here is derived from an EMBL/GenBank/DDBJ whole genome shotgun (WGS) entry which is preliminary data.</text>
</comment>
<keyword evidence="3" id="KW-0012">Acyltransferase</keyword>
<dbReference type="PANTHER" id="PTHR48100:SF1">
    <property type="entry name" value="HISTIDINE PHOSPHATASE FAMILY PROTEIN-RELATED"/>
    <property type="match status" value="1"/>
</dbReference>
<dbReference type="GO" id="GO:0016791">
    <property type="term" value="F:phosphatase activity"/>
    <property type="evidence" value="ECO:0007669"/>
    <property type="project" value="TreeGrafter"/>
</dbReference>
<dbReference type="SUPFAM" id="SSF53254">
    <property type="entry name" value="Phosphoglycerate mutase-like"/>
    <property type="match status" value="1"/>
</dbReference>
<dbReference type="Proteomes" id="UP000823868">
    <property type="component" value="Unassembled WGS sequence"/>
</dbReference>
<evidence type="ECO:0000313" key="4">
    <source>
        <dbReference type="Proteomes" id="UP000823868"/>
    </source>
</evidence>
<dbReference type="Pfam" id="PF00583">
    <property type="entry name" value="Acetyltransf_1"/>
    <property type="match status" value="1"/>
</dbReference>
<feature type="binding site" evidence="1">
    <location>
        <position position="58"/>
    </location>
    <ligand>
        <name>substrate</name>
    </ligand>
</feature>
<dbReference type="Gene3D" id="3.40.50.1240">
    <property type="entry name" value="Phosphoglycerate mutase-like"/>
    <property type="match status" value="1"/>
</dbReference>
<dbReference type="InterPro" id="IPR050275">
    <property type="entry name" value="PGM_Phosphatase"/>
</dbReference>
<dbReference type="InterPro" id="IPR000182">
    <property type="entry name" value="GNAT_dom"/>
</dbReference>
<keyword evidence="3" id="KW-0808">Transferase</keyword>
<dbReference type="InterPro" id="IPR029033">
    <property type="entry name" value="His_PPase_superfam"/>
</dbReference>
<evidence type="ECO:0000256" key="1">
    <source>
        <dbReference type="PIRSR" id="PIRSR613078-2"/>
    </source>
</evidence>
<dbReference type="Gene3D" id="3.40.630.30">
    <property type="match status" value="1"/>
</dbReference>
<name>A0A9D1Y9M2_9FIRM</name>
<dbReference type="GO" id="GO:0005737">
    <property type="term" value="C:cytoplasm"/>
    <property type="evidence" value="ECO:0007669"/>
    <property type="project" value="TreeGrafter"/>
</dbReference>
<dbReference type="AlphaFoldDB" id="A0A9D1Y9M2"/>
<dbReference type="EMBL" id="DXDX01000168">
    <property type="protein sequence ID" value="HIY22044.1"/>
    <property type="molecule type" value="Genomic_DNA"/>
</dbReference>
<dbReference type="PROSITE" id="PS51186">
    <property type="entry name" value="GNAT"/>
    <property type="match status" value="1"/>
</dbReference>
<dbReference type="Pfam" id="PF00300">
    <property type="entry name" value="His_Phos_1"/>
    <property type="match status" value="1"/>
</dbReference>
<protein>
    <submittedName>
        <fullName evidence="3">GNAT family N-acetyltransferase</fullName>
        <ecNumber evidence="3">2.3.1.-</ecNumber>
    </submittedName>
</protein>
<gene>
    <name evidence="3" type="ORF">H9841_09115</name>
</gene>
<dbReference type="PANTHER" id="PTHR48100">
    <property type="entry name" value="BROAD-SPECIFICITY PHOSPHATASE YOR283W-RELATED"/>
    <property type="match status" value="1"/>
</dbReference>
<organism evidence="3 4">
    <name type="scientific">Candidatus Flavonifractor merdigallinarum</name>
    <dbReference type="NCBI Taxonomy" id="2838589"/>
    <lineage>
        <taxon>Bacteria</taxon>
        <taxon>Bacillati</taxon>
        <taxon>Bacillota</taxon>
        <taxon>Clostridia</taxon>
        <taxon>Eubacteriales</taxon>
        <taxon>Oscillospiraceae</taxon>
        <taxon>Flavonifractor</taxon>
    </lineage>
</organism>
<proteinExistence type="predicted"/>
<feature type="domain" description="N-acetyltransferase" evidence="2">
    <location>
        <begin position="226"/>
        <end position="380"/>
    </location>
</feature>